<dbReference type="EMBL" id="JBJKBG010000009">
    <property type="protein sequence ID" value="KAL3723558.1"/>
    <property type="molecule type" value="Genomic_DNA"/>
</dbReference>
<comment type="pathway">
    <text evidence="1 6">Glycan metabolism; pectin degradation; 2-dehydro-3-deoxy-D-gluconate from pectin: step 1/5.</text>
</comment>
<evidence type="ECO:0000259" key="8">
    <source>
        <dbReference type="SMART" id="SM00856"/>
    </source>
</evidence>
<dbReference type="PROSITE" id="PS00800">
    <property type="entry name" value="PECTINESTERASE_1"/>
    <property type="match status" value="1"/>
</dbReference>
<dbReference type="EC" id="3.1.1.11" evidence="6"/>
<accession>A0ABD3JA69</accession>
<comment type="caution">
    <text evidence="9">The sequence shown here is derived from an EMBL/GenBank/DDBJ whole genome shotgun (WGS) entry which is preliminary data.</text>
</comment>
<comment type="similarity">
    <text evidence="3">In the C-terminal section; belongs to the pectinesterase family.</text>
</comment>
<keyword evidence="6" id="KW-0134">Cell wall</keyword>
<dbReference type="Gene3D" id="1.20.140.40">
    <property type="entry name" value="Invertase/pectin methylesterase inhibitor family protein"/>
    <property type="match status" value="1"/>
</dbReference>
<dbReference type="PANTHER" id="PTHR31707">
    <property type="entry name" value="PECTINESTERASE"/>
    <property type="match status" value="1"/>
</dbReference>
<evidence type="ECO:0000313" key="10">
    <source>
        <dbReference type="Proteomes" id="UP001634007"/>
    </source>
</evidence>
<feature type="transmembrane region" description="Helical" evidence="7">
    <location>
        <begin position="29"/>
        <end position="52"/>
    </location>
</feature>
<evidence type="ECO:0000256" key="6">
    <source>
        <dbReference type="RuleBase" id="RU000589"/>
    </source>
</evidence>
<dbReference type="GO" id="GO:0030599">
    <property type="term" value="F:pectinesterase activity"/>
    <property type="evidence" value="ECO:0007669"/>
    <property type="project" value="UniProtKB-UniRule"/>
</dbReference>
<dbReference type="GO" id="GO:0045490">
    <property type="term" value="P:pectin catabolic process"/>
    <property type="evidence" value="ECO:0007669"/>
    <property type="project" value="UniProtKB-UniRule"/>
</dbReference>
<keyword evidence="6" id="KW-0964">Secreted</keyword>
<evidence type="ECO:0000256" key="3">
    <source>
        <dbReference type="ARBA" id="ARBA00007786"/>
    </source>
</evidence>
<keyword evidence="7" id="KW-0812">Transmembrane</keyword>
<dbReference type="SUPFAM" id="SSF51126">
    <property type="entry name" value="Pectin lyase-like"/>
    <property type="match status" value="1"/>
</dbReference>
<dbReference type="GO" id="GO:0042545">
    <property type="term" value="P:cell wall modification"/>
    <property type="evidence" value="ECO:0007669"/>
    <property type="project" value="UniProtKB-UniRule"/>
</dbReference>
<evidence type="ECO:0000313" key="9">
    <source>
        <dbReference type="EMBL" id="KAL3723558.1"/>
    </source>
</evidence>
<dbReference type="Pfam" id="PF04043">
    <property type="entry name" value="PMEI"/>
    <property type="match status" value="1"/>
</dbReference>
<dbReference type="InterPro" id="IPR000070">
    <property type="entry name" value="Pectinesterase_cat"/>
</dbReference>
<evidence type="ECO:0000256" key="5">
    <source>
        <dbReference type="ARBA" id="ARBA00023085"/>
    </source>
</evidence>
<feature type="domain" description="Pectinesterase inhibitor" evidence="8">
    <location>
        <begin position="56"/>
        <end position="174"/>
    </location>
</feature>
<gene>
    <name evidence="9" type="ORF">ACJRO7_035693</name>
</gene>
<dbReference type="AlphaFoldDB" id="A0ABD3JA69"/>
<organism evidence="9 10">
    <name type="scientific">Eucalyptus globulus</name>
    <name type="common">Tasmanian blue gum</name>
    <dbReference type="NCBI Taxonomy" id="34317"/>
    <lineage>
        <taxon>Eukaryota</taxon>
        <taxon>Viridiplantae</taxon>
        <taxon>Streptophyta</taxon>
        <taxon>Embryophyta</taxon>
        <taxon>Tracheophyta</taxon>
        <taxon>Spermatophyta</taxon>
        <taxon>Magnoliopsida</taxon>
        <taxon>eudicotyledons</taxon>
        <taxon>Gunneridae</taxon>
        <taxon>Pentapetalae</taxon>
        <taxon>rosids</taxon>
        <taxon>malvids</taxon>
        <taxon>Myrtales</taxon>
        <taxon>Myrtaceae</taxon>
        <taxon>Myrtoideae</taxon>
        <taxon>Eucalypteae</taxon>
        <taxon>Eucalyptus</taxon>
    </lineage>
</organism>
<comment type="catalytic activity">
    <reaction evidence="6">
        <text>[(1-&gt;4)-alpha-D-galacturonosyl methyl ester](n) + n H2O = [(1-&gt;4)-alpha-D-galacturonosyl](n) + n methanol + n H(+)</text>
        <dbReference type="Rhea" id="RHEA:22380"/>
        <dbReference type="Rhea" id="RHEA-COMP:14570"/>
        <dbReference type="Rhea" id="RHEA-COMP:14573"/>
        <dbReference type="ChEBI" id="CHEBI:15377"/>
        <dbReference type="ChEBI" id="CHEBI:15378"/>
        <dbReference type="ChEBI" id="CHEBI:17790"/>
        <dbReference type="ChEBI" id="CHEBI:140522"/>
        <dbReference type="ChEBI" id="CHEBI:140523"/>
        <dbReference type="EC" id="3.1.1.11"/>
    </reaction>
</comment>
<sequence>MESVKSFWGYGKVDPLEDRAFRRRTRRGVIIVAASSPVLLAVIIDAVVGTILKRRSNDASSSSVAPMTLAASIRAVASPNTTDPEQIFKLSVLVAINGDAVDHLNDSVSLMEVNQGQELLSPSTITDMRTWQSTAITDHETCLDALEEANSTRLGNMKLAMRNCTEFTSNSLAIVTKIMNLLAAFNVPIHGRLLGFGGARSDFPSWVSPANRRLLQAVNLRLNLTVAQDGMGNHKTIKDAVEAIPEKSLLRFVIYVKVGVYKENMLLDKSEWNGMMYGNGKIRTIVTGDLNFIDETPAFAVAFRLQSGLFVMYRCAFDAFQDTLYAQMNRQFYRDRDITGIADFIFGNAVTSDPNQNSRISILKCRITPNGNLTAQTYLSRPISPFLSPKGWTKWIINVQPPMTIFYGEYMNNGYHPALTSDQAGKFTVGSFILGNAWLPKTGVAFDPSL</sequence>
<proteinExistence type="inferred from homology"/>
<comment type="subcellular location">
    <subcellularLocation>
        <location evidence="6">Secreted</location>
        <location evidence="6">Cell wall</location>
    </subcellularLocation>
</comment>
<protein>
    <recommendedName>
        <fullName evidence="6">Pectinesterase</fullName>
        <ecNumber evidence="6">3.1.1.11</ecNumber>
    </recommendedName>
</protein>
<dbReference type="InterPro" id="IPR035513">
    <property type="entry name" value="Invertase/methylesterase_inhib"/>
</dbReference>
<keyword evidence="10" id="KW-1185">Reference proteome</keyword>
<evidence type="ECO:0000256" key="2">
    <source>
        <dbReference type="ARBA" id="ARBA00006027"/>
    </source>
</evidence>
<evidence type="ECO:0000256" key="4">
    <source>
        <dbReference type="ARBA" id="ARBA00022801"/>
    </source>
</evidence>
<keyword evidence="7" id="KW-1133">Transmembrane helix</keyword>
<reference evidence="9 10" key="1">
    <citation type="submission" date="2024-11" db="EMBL/GenBank/DDBJ databases">
        <title>Chromosome-level genome assembly of Eucalyptus globulus Labill. provides insights into its genome evolution.</title>
        <authorList>
            <person name="Li X."/>
        </authorList>
    </citation>
    <scope>NUCLEOTIDE SEQUENCE [LARGE SCALE GENOMIC DNA]</scope>
    <source>
        <strain evidence="9">CL2024</strain>
        <tissue evidence="9">Fresh tender leaves</tissue>
    </source>
</reference>
<dbReference type="Pfam" id="PF01095">
    <property type="entry name" value="Pectinesterase"/>
    <property type="match status" value="3"/>
</dbReference>
<dbReference type="InterPro" id="IPR006501">
    <property type="entry name" value="Pectinesterase_inhib_dom"/>
</dbReference>
<dbReference type="CDD" id="cd15798">
    <property type="entry name" value="PMEI-like_3"/>
    <property type="match status" value="1"/>
</dbReference>
<comment type="similarity">
    <text evidence="2">In the N-terminal section; belongs to the PMEI family.</text>
</comment>
<evidence type="ECO:0000256" key="1">
    <source>
        <dbReference type="ARBA" id="ARBA00005184"/>
    </source>
</evidence>
<keyword evidence="5 6" id="KW-0063">Aspartyl esterase</keyword>
<dbReference type="InterPro" id="IPR012334">
    <property type="entry name" value="Pectin_lyas_fold"/>
</dbReference>
<dbReference type="Proteomes" id="UP001634007">
    <property type="component" value="Unassembled WGS sequence"/>
</dbReference>
<dbReference type="SUPFAM" id="SSF101148">
    <property type="entry name" value="Plant invertase/pectin methylesterase inhibitor"/>
    <property type="match status" value="1"/>
</dbReference>
<name>A0ABD3JA69_EUCGL</name>
<keyword evidence="4 6" id="KW-0378">Hydrolase</keyword>
<dbReference type="InterPro" id="IPR018040">
    <property type="entry name" value="Pectinesterase_Tyr_AS"/>
</dbReference>
<evidence type="ECO:0000256" key="7">
    <source>
        <dbReference type="SAM" id="Phobius"/>
    </source>
</evidence>
<dbReference type="Gene3D" id="2.160.20.10">
    <property type="entry name" value="Single-stranded right-handed beta-helix, Pectin lyase-like"/>
    <property type="match status" value="2"/>
</dbReference>
<comment type="function">
    <text evidence="6">Acts in the modification of cell walls via demethylesterification of cell wall pectin.</text>
</comment>
<keyword evidence="7" id="KW-0472">Membrane</keyword>
<keyword evidence="6" id="KW-0961">Cell wall biogenesis/degradation</keyword>
<dbReference type="SMART" id="SM00856">
    <property type="entry name" value="PMEI"/>
    <property type="match status" value="1"/>
</dbReference>
<dbReference type="InterPro" id="IPR011050">
    <property type="entry name" value="Pectin_lyase_fold/virulence"/>
</dbReference>